<dbReference type="PANTHER" id="PTHR33755">
    <property type="entry name" value="TOXIN PARE1-RELATED"/>
    <property type="match status" value="1"/>
</dbReference>
<dbReference type="RefSeq" id="WP_210226891.1">
    <property type="nucleotide sequence ID" value="NZ_CP072800.1"/>
</dbReference>
<reference evidence="3 4" key="1">
    <citation type="submission" date="2021-04" db="EMBL/GenBank/DDBJ databases">
        <title>Genomics, taxonomy and metabolism of representatives of sulfur bacteria of the genus Thiothrix: Thiothrix fructosivorans QT, Thiothrix unzii A1T and three new species, Thiothrix subterranea sp. nov., Thiothrix litoralis sp. nov. and 'Candidatus Thiothrix anitrata' sp. nov.</title>
        <authorList>
            <person name="Ravin N.V."/>
            <person name="Smolyakov D."/>
            <person name="Rudenko T.S."/>
            <person name="Mardanov A.V."/>
            <person name="Beletsky A.V."/>
            <person name="Markov N.D."/>
            <person name="Fomenkov A.I."/>
            <person name="Roberts R.J."/>
            <person name="Karnachuk O.V."/>
            <person name="Novikov A."/>
            <person name="Grabovich M.Y."/>
        </authorList>
    </citation>
    <scope>NUCLEOTIDE SEQUENCE [LARGE SCALE GENOMIC DNA]</scope>
    <source>
        <strain evidence="3 4">A52</strain>
    </source>
</reference>
<comment type="similarity">
    <text evidence="1">Belongs to the RelE toxin family.</text>
</comment>
<dbReference type="Gene3D" id="3.30.2310.20">
    <property type="entry name" value="RelE-like"/>
    <property type="match status" value="1"/>
</dbReference>
<evidence type="ECO:0000256" key="2">
    <source>
        <dbReference type="ARBA" id="ARBA00022649"/>
    </source>
</evidence>
<accession>A0ABX7X440</accession>
<evidence type="ECO:0000313" key="3">
    <source>
        <dbReference type="EMBL" id="QTR50057.1"/>
    </source>
</evidence>
<dbReference type="EMBL" id="CP072800">
    <property type="protein sequence ID" value="QTR50057.1"/>
    <property type="molecule type" value="Genomic_DNA"/>
</dbReference>
<sequence>MLNLAIRPQAELDIDEIVTYLLETNPQAASKFVMELRQAFTLLSGNPLIGVKRQYRLPALEGIRLFPLKKYSSYLVFYLNTDEVLEIVRVLHGKRDLETLFAESTP</sequence>
<proteinExistence type="inferred from homology"/>
<dbReference type="Pfam" id="PF05016">
    <property type="entry name" value="ParE_toxin"/>
    <property type="match status" value="1"/>
</dbReference>
<evidence type="ECO:0000313" key="4">
    <source>
        <dbReference type="Proteomes" id="UP000672027"/>
    </source>
</evidence>
<keyword evidence="2" id="KW-1277">Toxin-antitoxin system</keyword>
<protein>
    <submittedName>
        <fullName evidence="3">Type II toxin-antitoxin system RelE/ParE family toxin</fullName>
    </submittedName>
</protein>
<dbReference type="InterPro" id="IPR035093">
    <property type="entry name" value="RelE/ParE_toxin_dom_sf"/>
</dbReference>
<dbReference type="Proteomes" id="UP000672027">
    <property type="component" value="Chromosome"/>
</dbReference>
<dbReference type="InterPro" id="IPR007712">
    <property type="entry name" value="RelE/ParE_toxin"/>
</dbReference>
<gene>
    <name evidence="3" type="ORF">J8380_00255</name>
</gene>
<evidence type="ECO:0000256" key="1">
    <source>
        <dbReference type="ARBA" id="ARBA00006226"/>
    </source>
</evidence>
<dbReference type="InterPro" id="IPR051803">
    <property type="entry name" value="TA_system_RelE-like_toxin"/>
</dbReference>
<organism evidence="3 4">
    <name type="scientific">Candidatus Thiothrix anitrata</name>
    <dbReference type="NCBI Taxonomy" id="2823902"/>
    <lineage>
        <taxon>Bacteria</taxon>
        <taxon>Pseudomonadati</taxon>
        <taxon>Pseudomonadota</taxon>
        <taxon>Gammaproteobacteria</taxon>
        <taxon>Thiotrichales</taxon>
        <taxon>Thiotrichaceae</taxon>
        <taxon>Thiothrix</taxon>
    </lineage>
</organism>
<name>A0ABX7X440_9GAMM</name>
<keyword evidence="4" id="KW-1185">Reference proteome</keyword>